<dbReference type="SUPFAM" id="SSF52540">
    <property type="entry name" value="P-loop containing nucleoside triphosphate hydrolases"/>
    <property type="match status" value="1"/>
</dbReference>
<evidence type="ECO:0000259" key="2">
    <source>
        <dbReference type="Pfam" id="PF07693"/>
    </source>
</evidence>
<dbReference type="Pfam" id="PF07693">
    <property type="entry name" value="KAP_NTPase"/>
    <property type="match status" value="1"/>
</dbReference>
<evidence type="ECO:0000256" key="1">
    <source>
        <dbReference type="SAM" id="Phobius"/>
    </source>
</evidence>
<feature type="transmembrane region" description="Helical" evidence="1">
    <location>
        <begin position="46"/>
        <end position="65"/>
    </location>
</feature>
<dbReference type="Proteomes" id="UP001163719">
    <property type="component" value="Unassembled WGS sequence"/>
</dbReference>
<keyword evidence="1" id="KW-0472">Membrane</keyword>
<keyword evidence="4" id="KW-1185">Reference proteome</keyword>
<keyword evidence="1" id="KW-0812">Transmembrane</keyword>
<proteinExistence type="predicted"/>
<accession>A0ABT3HNG4</accession>
<feature type="domain" description="KAP NTPase" evidence="2">
    <location>
        <begin position="164"/>
        <end position="434"/>
    </location>
</feature>
<feature type="transmembrane region" description="Helical" evidence="1">
    <location>
        <begin position="77"/>
        <end position="93"/>
    </location>
</feature>
<sequence>MKNEIKLDKFIKFFVLTFLALLSFGIVDYLIETKFILYLSKIRSSYLLDFIFLIILLVYSALQINNCKTTYPDEKKTFYLFLIVLYYSHIRFFSDFQPLQLETAKHFNSRLFYADIIYVVLFLNLGNYIKFFSSNNSNAKSKILLEDDAIEDFDQDLLGNSLKPLVEKLNNIVDQNNFQKAFTIGINSEWGTGKTSTLNLLKKELEKTEHIIIEYNPWMGFDKKVLIEDFFNTLSEHIEQDSLNKDLDEYSNRLLTTPSPLLKDITSYIPFLNNKTPSLEKLFKLINKKLKLLNQKIIIIIDDVDRLDNKEIFEILKLIRNSANFTNIFFIVAYDRSYVNNSIDNINHFHERNYLDKIINIELSLPYFDPTLLKNTFKNLLLEKIGSEYNDKVSYALNNGFIDIEDLFKFRKSQSNFTQAISNMREVKKLVNSIITNYKNILSDINFSDMIYLEILKLKYPSIYRLLYTQKEKILIESKGYLFLKARNEKDKDGNDKEIKIVEEVIANICLKEKIGYEDKQMAIAIINYLFDYSETTRSVFDSGYSSDPDKLLSVDQANKFERYFANVIFENNISENDFKSFLQTSENMIREATINKWIAEGKEDDLKYRLENLKNFSNKEEFENTLKSILALAQSKSNKGDFLIGFDIRSLRDKIEINGQPEDTQLRFYSTPNEYRDFINYLLNSSFPPHRLERELLISALKGPYDPKYGMEFPLTKQEMQSRLEQRFYEHIESKRPMDWDFWGFYHSTKHLNSTEKYQTTLRDYITNDSNRKEFALALIEQIPFEKLIIIRKEFIEQLFGSIENFELYLDKMGLPGLTQEFKDIYYKIKGNNWLGINYKFQNIPFVYQ</sequence>
<name>A0ABT3HNG4_9FLAO</name>
<comment type="caution">
    <text evidence="3">The sequence shown here is derived from an EMBL/GenBank/DDBJ whole genome shotgun (WGS) entry which is preliminary data.</text>
</comment>
<gene>
    <name evidence="3" type="ORF">OH806_08535</name>
</gene>
<dbReference type="EMBL" id="JAPDHV010000003">
    <property type="protein sequence ID" value="MCW3161311.1"/>
    <property type="molecule type" value="Genomic_DNA"/>
</dbReference>
<dbReference type="InterPro" id="IPR027417">
    <property type="entry name" value="P-loop_NTPase"/>
</dbReference>
<dbReference type="InterPro" id="IPR011646">
    <property type="entry name" value="KAP_P-loop"/>
</dbReference>
<organism evidence="3 4">
    <name type="scientific">Chryseobacterium oryctis</name>
    <dbReference type="NCBI Taxonomy" id="2952618"/>
    <lineage>
        <taxon>Bacteria</taxon>
        <taxon>Pseudomonadati</taxon>
        <taxon>Bacteroidota</taxon>
        <taxon>Flavobacteriia</taxon>
        <taxon>Flavobacteriales</taxon>
        <taxon>Weeksellaceae</taxon>
        <taxon>Chryseobacterium group</taxon>
        <taxon>Chryseobacterium</taxon>
    </lineage>
</organism>
<dbReference type="Gene3D" id="3.40.50.300">
    <property type="entry name" value="P-loop containing nucleotide triphosphate hydrolases"/>
    <property type="match status" value="1"/>
</dbReference>
<evidence type="ECO:0000313" key="4">
    <source>
        <dbReference type="Proteomes" id="UP001163719"/>
    </source>
</evidence>
<evidence type="ECO:0000313" key="3">
    <source>
        <dbReference type="EMBL" id="MCW3161311.1"/>
    </source>
</evidence>
<keyword evidence="1" id="KW-1133">Transmembrane helix</keyword>
<reference evidence="3" key="1">
    <citation type="submission" date="2022-10" db="EMBL/GenBank/DDBJ databases">
        <title>Chryseobacterium babae sp. nov. isolated from the gut of the beetle Oryctes rhinoceros, and Chryseobacterium kimseyorum sp. nov., isolated from a stick insect rearing cage.</title>
        <authorList>
            <person name="Shelomi M."/>
            <person name="Han C.-J."/>
            <person name="Chen W.-M."/>
            <person name="Chen H.-K."/>
            <person name="Liaw S.-J."/>
            <person name="Muhle E."/>
            <person name="Clermont D."/>
        </authorList>
    </citation>
    <scope>NUCLEOTIDE SEQUENCE</scope>
    <source>
        <strain evidence="3">WLa1L2M3</strain>
    </source>
</reference>
<dbReference type="RefSeq" id="WP_264743256.1">
    <property type="nucleotide sequence ID" value="NZ_JAPDHV010000003.1"/>
</dbReference>
<feature type="transmembrane region" description="Helical" evidence="1">
    <location>
        <begin position="12"/>
        <end position="31"/>
    </location>
</feature>
<protein>
    <submittedName>
        <fullName evidence="3">KAP family NTPase</fullName>
    </submittedName>
</protein>